<evidence type="ECO:0000313" key="4">
    <source>
        <dbReference type="Proteomes" id="UP001326715"/>
    </source>
</evidence>
<keyword evidence="2" id="KW-0449">Lipoprotein</keyword>
<reference evidence="1 3" key="1">
    <citation type="submission" date="2016-11" db="EMBL/GenBank/DDBJ databases">
        <authorList>
            <person name="Jaros S."/>
            <person name="Januszkiewicz K."/>
            <person name="Wedrychowicz H."/>
        </authorList>
    </citation>
    <scope>NUCLEOTIDE SEQUENCE [LARGE SCALE GENOMIC DNA]</scope>
    <source>
        <strain evidence="1 3">DSM 784</strain>
    </source>
</reference>
<dbReference type="STRING" id="1004.SAMN05661012_01446"/>
<dbReference type="RefSeq" id="WP_072358405.1">
    <property type="nucleotide sequence ID" value="NZ_CBHWAX010000008.1"/>
</dbReference>
<dbReference type="Gene3D" id="1.25.40.390">
    <property type="match status" value="1"/>
</dbReference>
<dbReference type="OrthoDB" id="614457at2"/>
<evidence type="ECO:0000313" key="1">
    <source>
        <dbReference type="EMBL" id="SFW38314.1"/>
    </source>
</evidence>
<dbReference type="EMBL" id="CP140154">
    <property type="protein sequence ID" value="WQG87720.1"/>
    <property type="molecule type" value="Genomic_DNA"/>
</dbReference>
<evidence type="ECO:0000313" key="2">
    <source>
        <dbReference type="EMBL" id="WQG87720.1"/>
    </source>
</evidence>
<dbReference type="SUPFAM" id="SSF48452">
    <property type="entry name" value="TPR-like"/>
    <property type="match status" value="1"/>
</dbReference>
<evidence type="ECO:0000313" key="3">
    <source>
        <dbReference type="Proteomes" id="UP000183788"/>
    </source>
</evidence>
<accession>A0A1K1NS18</accession>
<gene>
    <name evidence="1" type="ORF">SAMN05661012_01446</name>
    <name evidence="2" type="ORF">SR876_22590</name>
</gene>
<proteinExistence type="predicted"/>
<protein>
    <submittedName>
        <fullName evidence="1">Starch-binding associating with outer membrane</fullName>
    </submittedName>
    <submittedName>
        <fullName evidence="2">SusD/RagB family nutrient-binding outer membrane lipoprotein</fullName>
    </submittedName>
</protein>
<dbReference type="Pfam" id="PF12771">
    <property type="entry name" value="SusD-like_2"/>
    <property type="match status" value="1"/>
</dbReference>
<dbReference type="Proteomes" id="UP000183788">
    <property type="component" value="Unassembled WGS sequence"/>
</dbReference>
<keyword evidence="4" id="KW-1185">Reference proteome</keyword>
<reference evidence="2 4" key="2">
    <citation type="submission" date="2023-11" db="EMBL/GenBank/DDBJ databases">
        <title>MicrobeMod: A computational toolkit for identifying prokaryotic methylation and restriction-modification with nanopore sequencing.</title>
        <authorList>
            <person name="Crits-Christoph A."/>
            <person name="Kang S.C."/>
            <person name="Lee H."/>
            <person name="Ostrov N."/>
        </authorList>
    </citation>
    <scope>NUCLEOTIDE SEQUENCE [LARGE SCALE GENOMIC DNA]</scope>
    <source>
        <strain evidence="2 4">ATCC 23090</strain>
    </source>
</reference>
<name>A0A1K1NS18_9BACT</name>
<dbReference type="AlphaFoldDB" id="A0A1K1NS18"/>
<dbReference type="PROSITE" id="PS51257">
    <property type="entry name" value="PROKAR_LIPOPROTEIN"/>
    <property type="match status" value="1"/>
</dbReference>
<dbReference type="InterPro" id="IPR041662">
    <property type="entry name" value="SusD-like_2"/>
</dbReference>
<dbReference type="EMBL" id="FPIZ01000004">
    <property type="protein sequence ID" value="SFW38314.1"/>
    <property type="molecule type" value="Genomic_DNA"/>
</dbReference>
<sequence>MKQSILIISIFTASMLAGCKKFLDVNDNPNLPGTVSESLLLGPIEAGTSTYIANGNAAVLVNQWMQYCVPNQPMPNTANYLVTTTSFDDYWNSFYTIQLNNLHILNLQATVNGNTMYAGIAKVLTAYTLGNATDFWGEVPFSESFQGTNVSTPKFDSQELIYSTIQLLLDSAITELGAGKGSTPGTDDYMYSGDMSKWIKMAYTLKARYYMHLTKATGHDAAAQASLALSALESGMSSNSDDCYFPYAGSGTSSSPWYLHFFNTTTLVLASHYVDTLVSRADPRLPYLVSLTNANGTYTGNVIGSGAGNIDYFSVMGSFYGSIASNGYVLNAAEADFMKAEATYIVSGYATAQPIYRKAIVNNMVKLGVDTSSAKAQTYLSKRGMLTAGNALQRIIEEKNIANNFSTENWVDWRRTGYPAISLIANDNITSLPRRFLYPNSEISTNGGNVPSVKVTDRLWWDGQ</sequence>
<dbReference type="Proteomes" id="UP001326715">
    <property type="component" value="Chromosome"/>
</dbReference>
<dbReference type="InterPro" id="IPR011990">
    <property type="entry name" value="TPR-like_helical_dom_sf"/>
</dbReference>
<organism evidence="1 3">
    <name type="scientific">Chitinophaga sancti</name>
    <dbReference type="NCBI Taxonomy" id="1004"/>
    <lineage>
        <taxon>Bacteria</taxon>
        <taxon>Pseudomonadati</taxon>
        <taxon>Bacteroidota</taxon>
        <taxon>Chitinophagia</taxon>
        <taxon>Chitinophagales</taxon>
        <taxon>Chitinophagaceae</taxon>
        <taxon>Chitinophaga</taxon>
    </lineage>
</organism>